<evidence type="ECO:0000313" key="10">
    <source>
        <dbReference type="Proteomes" id="UP000541955"/>
    </source>
</evidence>
<comment type="caution">
    <text evidence="9">The sequence shown here is derived from an EMBL/GenBank/DDBJ whole genome shotgun (WGS) entry which is preliminary data.</text>
</comment>
<dbReference type="Proteomes" id="UP000541955">
    <property type="component" value="Unassembled WGS sequence"/>
</dbReference>
<dbReference type="PROSITE" id="PS00059">
    <property type="entry name" value="ADH_ZINC"/>
    <property type="match status" value="1"/>
</dbReference>
<dbReference type="EMBL" id="JAARRW010000002">
    <property type="protein sequence ID" value="MBC1561417.1"/>
    <property type="molecule type" value="Genomic_DNA"/>
</dbReference>
<evidence type="ECO:0000256" key="2">
    <source>
        <dbReference type="ARBA" id="ARBA00008072"/>
    </source>
</evidence>
<dbReference type="RefSeq" id="WP_185428770.1">
    <property type="nucleotide sequence ID" value="NZ_JAARRW010000002.1"/>
</dbReference>
<evidence type="ECO:0000259" key="7">
    <source>
        <dbReference type="Pfam" id="PF00107"/>
    </source>
</evidence>
<proteinExistence type="inferred from homology"/>
<organism evidence="9 10">
    <name type="scientific">Listeria booriae</name>
    <dbReference type="NCBI Taxonomy" id="1552123"/>
    <lineage>
        <taxon>Bacteria</taxon>
        <taxon>Bacillati</taxon>
        <taxon>Bacillota</taxon>
        <taxon>Bacilli</taxon>
        <taxon>Bacillales</taxon>
        <taxon>Listeriaceae</taxon>
        <taxon>Listeria</taxon>
    </lineage>
</organism>
<feature type="domain" description="Alcohol dehydrogenase-like C-terminal" evidence="7">
    <location>
        <begin position="177"/>
        <end position="296"/>
    </location>
</feature>
<protein>
    <submittedName>
        <fullName evidence="9">Zinc-dependent alcohol dehydrogenase family protein</fullName>
    </submittedName>
</protein>
<keyword evidence="3 6" id="KW-0479">Metal-binding</keyword>
<evidence type="ECO:0000256" key="4">
    <source>
        <dbReference type="ARBA" id="ARBA00022833"/>
    </source>
</evidence>
<evidence type="ECO:0000259" key="8">
    <source>
        <dbReference type="Pfam" id="PF08240"/>
    </source>
</evidence>
<dbReference type="Gene3D" id="3.90.180.10">
    <property type="entry name" value="Medium-chain alcohol dehydrogenases, catalytic domain"/>
    <property type="match status" value="1"/>
</dbReference>
<dbReference type="InterPro" id="IPR036291">
    <property type="entry name" value="NAD(P)-bd_dom_sf"/>
</dbReference>
<dbReference type="GO" id="GO:0008270">
    <property type="term" value="F:zinc ion binding"/>
    <property type="evidence" value="ECO:0007669"/>
    <property type="project" value="InterPro"/>
</dbReference>
<evidence type="ECO:0000256" key="6">
    <source>
        <dbReference type="RuleBase" id="RU361277"/>
    </source>
</evidence>
<keyword evidence="4 6" id="KW-0862">Zinc</keyword>
<dbReference type="GO" id="GO:0016491">
    <property type="term" value="F:oxidoreductase activity"/>
    <property type="evidence" value="ECO:0007669"/>
    <property type="project" value="UniProtKB-KW"/>
</dbReference>
<dbReference type="InterPro" id="IPR013154">
    <property type="entry name" value="ADH-like_N"/>
</dbReference>
<feature type="domain" description="Alcohol dehydrogenase-like N-terminal" evidence="8">
    <location>
        <begin position="25"/>
        <end position="129"/>
    </location>
</feature>
<evidence type="ECO:0000313" key="9">
    <source>
        <dbReference type="EMBL" id="MBC1561417.1"/>
    </source>
</evidence>
<sequence length="347" mass="37386">MRALTYLEPTKIDVIEKELPKIEKSTDVIVKMLKTTICGTDLHIISGDTPEVPKGLTLGHEGVGEIAEIGESVTNFKVGDKVLISCITSCGHCEYCKRSLYAHCKDGGWILGHLIDGTQAEYVRIPHADNSLYLIPENMNDDVVVMLSDILPTGLEIGVLNGQVKPGDTLAIIGAGPVGIATLLTAQFYSPAKIIVVDLDDNRLELAKKLGATDTVSSKNPEAAIQRIFELSNGVGVDVAMEVVGFPATFDLCQKILSPGGRIANVGVHGASVELHLEDLWIKNITLTTGLVSTSSTPMLLKTVSAGRINHIEELITHHFSFDDILKAHDTFKNAAKTKALKVIIDF</sequence>
<dbReference type="InterPro" id="IPR013149">
    <property type="entry name" value="ADH-like_C"/>
</dbReference>
<dbReference type="SUPFAM" id="SSF51735">
    <property type="entry name" value="NAD(P)-binding Rossmann-fold domains"/>
    <property type="match status" value="1"/>
</dbReference>
<dbReference type="Gene3D" id="3.40.50.720">
    <property type="entry name" value="NAD(P)-binding Rossmann-like Domain"/>
    <property type="match status" value="1"/>
</dbReference>
<dbReference type="CDD" id="cd08286">
    <property type="entry name" value="FDH_like_ADH2"/>
    <property type="match status" value="1"/>
</dbReference>
<evidence type="ECO:0000256" key="3">
    <source>
        <dbReference type="ARBA" id="ARBA00022723"/>
    </source>
</evidence>
<dbReference type="AlphaFoldDB" id="A0A7X1CEI7"/>
<comment type="cofactor">
    <cofactor evidence="1 6">
        <name>Zn(2+)</name>
        <dbReference type="ChEBI" id="CHEBI:29105"/>
    </cofactor>
</comment>
<name>A0A7X1CEI7_9LIST</name>
<reference evidence="9 10" key="1">
    <citation type="submission" date="2020-03" db="EMBL/GenBank/DDBJ databases">
        <title>Soil Listeria distribution.</title>
        <authorList>
            <person name="Liao J."/>
            <person name="Wiedmann M."/>
        </authorList>
    </citation>
    <scope>NUCLEOTIDE SEQUENCE [LARGE SCALE GENOMIC DNA]</scope>
    <source>
        <strain evidence="9 10">FSL L7-1387</strain>
    </source>
</reference>
<dbReference type="Pfam" id="PF08240">
    <property type="entry name" value="ADH_N"/>
    <property type="match status" value="1"/>
</dbReference>
<dbReference type="InterPro" id="IPR002328">
    <property type="entry name" value="ADH_Zn_CS"/>
</dbReference>
<evidence type="ECO:0000256" key="1">
    <source>
        <dbReference type="ARBA" id="ARBA00001947"/>
    </source>
</evidence>
<comment type="similarity">
    <text evidence="2 6">Belongs to the zinc-containing alcohol dehydrogenase family.</text>
</comment>
<keyword evidence="5" id="KW-0560">Oxidoreductase</keyword>
<dbReference type="PANTHER" id="PTHR42813:SF4">
    <property type="entry name" value="NADP-DEPENDENT ISOPROPANOL DEHYDROGENASE"/>
    <property type="match status" value="1"/>
</dbReference>
<gene>
    <name evidence="9" type="ORF">HB902_04990</name>
</gene>
<dbReference type="InterPro" id="IPR011032">
    <property type="entry name" value="GroES-like_sf"/>
</dbReference>
<evidence type="ECO:0000256" key="5">
    <source>
        <dbReference type="ARBA" id="ARBA00023002"/>
    </source>
</evidence>
<dbReference type="PANTHER" id="PTHR42813">
    <property type="entry name" value="ZINC-TYPE ALCOHOL DEHYDROGENASE-LIKE"/>
    <property type="match status" value="1"/>
</dbReference>
<accession>A0A7X1CEI7</accession>
<dbReference type="SUPFAM" id="SSF50129">
    <property type="entry name" value="GroES-like"/>
    <property type="match status" value="1"/>
</dbReference>
<dbReference type="Pfam" id="PF00107">
    <property type="entry name" value="ADH_zinc_N"/>
    <property type="match status" value="1"/>
</dbReference>